<comment type="caution">
    <text evidence="1">The sequence shown here is derived from an EMBL/GenBank/DDBJ whole genome shotgun (WGS) entry which is preliminary data.</text>
</comment>
<evidence type="ECO:0000313" key="1">
    <source>
        <dbReference type="EMBL" id="KAK2183854.1"/>
    </source>
</evidence>
<keyword evidence="2" id="KW-1185">Reference proteome</keyword>
<dbReference type="EMBL" id="JAODUO010000293">
    <property type="protein sequence ID" value="KAK2183854.1"/>
    <property type="molecule type" value="Genomic_DNA"/>
</dbReference>
<gene>
    <name evidence="1" type="ORF">NP493_294g01015</name>
</gene>
<evidence type="ECO:0000313" key="2">
    <source>
        <dbReference type="Proteomes" id="UP001209878"/>
    </source>
</evidence>
<dbReference type="AlphaFoldDB" id="A0AAD9NWN7"/>
<protein>
    <submittedName>
        <fullName evidence="1">Uncharacterized protein</fullName>
    </submittedName>
</protein>
<name>A0AAD9NWN7_RIDPI</name>
<dbReference type="Proteomes" id="UP001209878">
    <property type="component" value="Unassembled WGS sequence"/>
</dbReference>
<reference evidence="1" key="1">
    <citation type="journal article" date="2023" name="Mol. Biol. Evol.">
        <title>Third-Generation Sequencing Reveals the Adaptive Role of the Epigenome in Three Deep-Sea Polychaetes.</title>
        <authorList>
            <person name="Perez M."/>
            <person name="Aroh O."/>
            <person name="Sun Y."/>
            <person name="Lan Y."/>
            <person name="Juniper S.K."/>
            <person name="Young C.R."/>
            <person name="Angers B."/>
            <person name="Qian P.Y."/>
        </authorList>
    </citation>
    <scope>NUCLEOTIDE SEQUENCE</scope>
    <source>
        <strain evidence="1">R07B-5</strain>
    </source>
</reference>
<proteinExistence type="predicted"/>
<accession>A0AAD9NWN7</accession>
<sequence length="113" mass="11758">MYRAAIVGDISFATAVHRLYKRVPINRTGASTPTPSNASISLLTALSAVIPAGTHLAPMAAPAQLSTRIMSAHAHLVGAAWSANLAPRDVSRIHARMAGNASLMAKSTINSIM</sequence>
<organism evidence="1 2">
    <name type="scientific">Ridgeia piscesae</name>
    <name type="common">Tubeworm</name>
    <dbReference type="NCBI Taxonomy" id="27915"/>
    <lineage>
        <taxon>Eukaryota</taxon>
        <taxon>Metazoa</taxon>
        <taxon>Spiralia</taxon>
        <taxon>Lophotrochozoa</taxon>
        <taxon>Annelida</taxon>
        <taxon>Polychaeta</taxon>
        <taxon>Sedentaria</taxon>
        <taxon>Canalipalpata</taxon>
        <taxon>Sabellida</taxon>
        <taxon>Siboglinidae</taxon>
        <taxon>Ridgeia</taxon>
    </lineage>
</organism>